<comment type="caution">
    <text evidence="6">The sequence shown here is derived from an EMBL/GenBank/DDBJ whole genome shotgun (WGS) entry which is preliminary data.</text>
</comment>
<reference evidence="6 7" key="1">
    <citation type="journal article" date="2023" name="Commun. Biol.">
        <title>Genome analysis of Parmales, the sister group of diatoms, reveals the evolutionary specialization of diatoms from phago-mixotrophs to photoautotrophs.</title>
        <authorList>
            <person name="Ban H."/>
            <person name="Sato S."/>
            <person name="Yoshikawa S."/>
            <person name="Yamada K."/>
            <person name="Nakamura Y."/>
            <person name="Ichinomiya M."/>
            <person name="Sato N."/>
            <person name="Blanc-Mathieu R."/>
            <person name="Endo H."/>
            <person name="Kuwata A."/>
            <person name="Ogata H."/>
        </authorList>
    </citation>
    <scope>NUCLEOTIDE SEQUENCE [LARGE SCALE GENOMIC DNA]</scope>
</reference>
<dbReference type="PROSITE" id="PS51698">
    <property type="entry name" value="U_BOX"/>
    <property type="match status" value="1"/>
</dbReference>
<dbReference type="SMART" id="SM00504">
    <property type="entry name" value="Ubox"/>
    <property type="match status" value="1"/>
</dbReference>
<proteinExistence type="predicted"/>
<dbReference type="InterPro" id="IPR003613">
    <property type="entry name" value="Ubox_domain"/>
</dbReference>
<feature type="compositionally biased region" description="Low complexity" evidence="4">
    <location>
        <begin position="490"/>
        <end position="501"/>
    </location>
</feature>
<dbReference type="PANTHER" id="PTHR24198:SF165">
    <property type="entry name" value="ANKYRIN REPEAT-CONTAINING PROTEIN-RELATED"/>
    <property type="match status" value="1"/>
</dbReference>
<feature type="compositionally biased region" description="Basic residues" evidence="4">
    <location>
        <begin position="510"/>
        <end position="527"/>
    </location>
</feature>
<feature type="compositionally biased region" description="Low complexity" evidence="4">
    <location>
        <begin position="96"/>
        <end position="108"/>
    </location>
</feature>
<keyword evidence="2 3" id="KW-0040">ANK repeat</keyword>
<gene>
    <name evidence="6" type="ORF">TeGR_g1533</name>
</gene>
<accession>A0ABQ6ND39</accession>
<keyword evidence="7" id="KW-1185">Reference proteome</keyword>
<dbReference type="SUPFAM" id="SSF48403">
    <property type="entry name" value="Ankyrin repeat"/>
    <property type="match status" value="1"/>
</dbReference>
<dbReference type="PROSITE" id="PS50297">
    <property type="entry name" value="ANK_REP_REGION"/>
    <property type="match status" value="2"/>
</dbReference>
<dbReference type="PANTHER" id="PTHR24198">
    <property type="entry name" value="ANKYRIN REPEAT AND PROTEIN KINASE DOMAIN-CONTAINING PROTEIN"/>
    <property type="match status" value="1"/>
</dbReference>
<feature type="compositionally biased region" description="Gly residues" evidence="4">
    <location>
        <begin position="621"/>
        <end position="630"/>
    </location>
</feature>
<evidence type="ECO:0000256" key="2">
    <source>
        <dbReference type="ARBA" id="ARBA00023043"/>
    </source>
</evidence>
<evidence type="ECO:0000259" key="5">
    <source>
        <dbReference type="PROSITE" id="PS51698"/>
    </source>
</evidence>
<feature type="region of interest" description="Disordered" evidence="4">
    <location>
        <begin position="616"/>
        <end position="649"/>
    </location>
</feature>
<dbReference type="Gene3D" id="3.30.40.10">
    <property type="entry name" value="Zinc/RING finger domain, C3HC4 (zinc finger)"/>
    <property type="match status" value="1"/>
</dbReference>
<evidence type="ECO:0000256" key="4">
    <source>
        <dbReference type="SAM" id="MobiDB-lite"/>
    </source>
</evidence>
<dbReference type="Pfam" id="PF04564">
    <property type="entry name" value="U-box"/>
    <property type="match status" value="1"/>
</dbReference>
<dbReference type="InterPro" id="IPR002110">
    <property type="entry name" value="Ankyrin_rpt"/>
</dbReference>
<dbReference type="SMART" id="SM00248">
    <property type="entry name" value="ANK"/>
    <property type="match status" value="5"/>
</dbReference>
<name>A0ABQ6ND39_9STRA</name>
<feature type="compositionally biased region" description="Basic and acidic residues" evidence="4">
    <location>
        <begin position="528"/>
        <end position="541"/>
    </location>
</feature>
<dbReference type="SUPFAM" id="SSF57850">
    <property type="entry name" value="RING/U-box"/>
    <property type="match status" value="1"/>
</dbReference>
<organism evidence="6 7">
    <name type="scientific">Tetraparma gracilis</name>
    <dbReference type="NCBI Taxonomy" id="2962635"/>
    <lineage>
        <taxon>Eukaryota</taxon>
        <taxon>Sar</taxon>
        <taxon>Stramenopiles</taxon>
        <taxon>Ochrophyta</taxon>
        <taxon>Bolidophyceae</taxon>
        <taxon>Parmales</taxon>
        <taxon>Triparmaceae</taxon>
        <taxon>Tetraparma</taxon>
    </lineage>
</organism>
<dbReference type="EMBL" id="BRYB01006470">
    <property type="protein sequence ID" value="GMI58402.1"/>
    <property type="molecule type" value="Genomic_DNA"/>
</dbReference>
<feature type="compositionally biased region" description="Acidic residues" evidence="4">
    <location>
        <begin position="471"/>
        <end position="480"/>
    </location>
</feature>
<dbReference type="InterPro" id="IPR013083">
    <property type="entry name" value="Znf_RING/FYVE/PHD"/>
</dbReference>
<dbReference type="PROSITE" id="PS50088">
    <property type="entry name" value="ANK_REPEAT"/>
    <property type="match status" value="3"/>
</dbReference>
<dbReference type="Gene3D" id="1.25.40.20">
    <property type="entry name" value="Ankyrin repeat-containing domain"/>
    <property type="match status" value="2"/>
</dbReference>
<feature type="domain" description="U-box" evidence="5">
    <location>
        <begin position="544"/>
        <end position="618"/>
    </location>
</feature>
<feature type="compositionally biased region" description="Acidic residues" evidence="4">
    <location>
        <begin position="426"/>
        <end position="439"/>
    </location>
</feature>
<sequence>MGAGASSNSSAKPTMVLSGAFSAMSFPSLFNLQSFHDPSAEPLVDRSAPSMFQAIFGDSAISTFLTEVMQAEDESEAGSGFDEEEEQEEGKDDAHSPLVSASASPSAPKRGIRRRSSKTITAPPMELEDPGESSSMPDGRWAVVVGPDRVILTSLTAPNPEGWTPLHACCHSYTTSDAAIFIIRSIRNNMPPSHATTLALNAKTEKGPGLGASDWTPLHMACAYQLEQVVRELLLPDRKDVTGDVELDPVNSSGLTPLLESCSRGYANIVRALLQSGADATFLPPAATFRGTPFVRPHPQRPLGEAARCGFPEIIKHLLENGATVHDANERGWTALHEACYTNNFACVKVLMEEGADSAAKAENGALPYQLCVTTVIKDYIKQYGGSGSVPDDDSPLSSILFGADMDALGFNGGGSFSFAGFTFGADDDDEDDEEDDPDYVQIGSGDEGDGGGERRRSERLKGSKLIEEVDGRDDEEDGVEYINKGGLLGDLPSLGSPSQPAAGGSAEKSKKKSKKKKSPDKKKKRKNDREKERSFAATIPKEEVPEKFRCKITQRLMQQPVLTPSKYHADASVLKTWFSKQGHCCPITGTPLSMQELIRDRQMEADISHWLEEKRRELEGGGGGGGGAGEEAKIEGGEAGTDDDAYNF</sequence>
<dbReference type="Proteomes" id="UP001165060">
    <property type="component" value="Unassembled WGS sequence"/>
</dbReference>
<protein>
    <recommendedName>
        <fullName evidence="5">U-box domain-containing protein</fullName>
    </recommendedName>
</protein>
<feature type="region of interest" description="Disordered" evidence="4">
    <location>
        <begin position="423"/>
        <end position="541"/>
    </location>
</feature>
<feature type="compositionally biased region" description="Basic and acidic residues" evidence="4">
    <location>
        <begin position="452"/>
        <end position="470"/>
    </location>
</feature>
<evidence type="ECO:0000313" key="6">
    <source>
        <dbReference type="EMBL" id="GMI58402.1"/>
    </source>
</evidence>
<dbReference type="InterPro" id="IPR036770">
    <property type="entry name" value="Ankyrin_rpt-contain_sf"/>
</dbReference>
<feature type="repeat" description="ANK" evidence="3">
    <location>
        <begin position="331"/>
        <end position="363"/>
    </location>
</feature>
<keyword evidence="1" id="KW-0677">Repeat</keyword>
<feature type="repeat" description="ANK" evidence="3">
    <location>
        <begin position="253"/>
        <end position="279"/>
    </location>
</feature>
<dbReference type="Pfam" id="PF12796">
    <property type="entry name" value="Ank_2"/>
    <property type="match status" value="2"/>
</dbReference>
<evidence type="ECO:0000313" key="7">
    <source>
        <dbReference type="Proteomes" id="UP001165060"/>
    </source>
</evidence>
<evidence type="ECO:0000256" key="1">
    <source>
        <dbReference type="ARBA" id="ARBA00022737"/>
    </source>
</evidence>
<feature type="repeat" description="ANK" evidence="3">
    <location>
        <begin position="298"/>
        <end position="330"/>
    </location>
</feature>
<feature type="compositionally biased region" description="Acidic residues" evidence="4">
    <location>
        <begin position="71"/>
        <end position="91"/>
    </location>
</feature>
<evidence type="ECO:0000256" key="3">
    <source>
        <dbReference type="PROSITE-ProRule" id="PRU00023"/>
    </source>
</evidence>
<feature type="region of interest" description="Disordered" evidence="4">
    <location>
        <begin position="71"/>
        <end position="138"/>
    </location>
</feature>